<dbReference type="InterPro" id="IPR050733">
    <property type="entry name" value="Vitellogenin/Apolipophorin"/>
</dbReference>
<feature type="non-terminal residue" evidence="4">
    <location>
        <position position="184"/>
    </location>
</feature>
<feature type="domain" description="Vitellogenin" evidence="3">
    <location>
        <begin position="5"/>
        <end position="168"/>
    </location>
</feature>
<organism evidence="4">
    <name type="scientific">Arion vulgaris</name>
    <dbReference type="NCBI Taxonomy" id="1028688"/>
    <lineage>
        <taxon>Eukaryota</taxon>
        <taxon>Metazoa</taxon>
        <taxon>Spiralia</taxon>
        <taxon>Lophotrochozoa</taxon>
        <taxon>Mollusca</taxon>
        <taxon>Gastropoda</taxon>
        <taxon>Heterobranchia</taxon>
        <taxon>Euthyneura</taxon>
        <taxon>Panpulmonata</taxon>
        <taxon>Eupulmonata</taxon>
        <taxon>Stylommatophora</taxon>
        <taxon>Helicina</taxon>
        <taxon>Arionoidea</taxon>
        <taxon>Arionidae</taxon>
        <taxon>Arion</taxon>
    </lineage>
</organism>
<reference evidence="4" key="1">
    <citation type="submission" date="2014-12" db="EMBL/GenBank/DDBJ databases">
        <title>Insight into the proteome of Arion vulgaris.</title>
        <authorList>
            <person name="Aradska J."/>
            <person name="Bulat T."/>
            <person name="Smidak R."/>
            <person name="Sarate P."/>
            <person name="Gangsoo J."/>
            <person name="Sialana F."/>
            <person name="Bilban M."/>
            <person name="Lubec G."/>
        </authorList>
    </citation>
    <scope>NUCLEOTIDE SEQUENCE</scope>
    <source>
        <tissue evidence="4">Skin</tissue>
    </source>
</reference>
<dbReference type="InterPro" id="IPR015816">
    <property type="entry name" value="Vitellinogen_b-sht_N"/>
</dbReference>
<dbReference type="AlphaFoldDB" id="A0A0B6Z0X0"/>
<dbReference type="Pfam" id="PF01347">
    <property type="entry name" value="Vitellogenin_N"/>
    <property type="match status" value="1"/>
</dbReference>
<dbReference type="Gene3D" id="2.30.230.10">
    <property type="entry name" value="Lipovitellin, beta-sheet shell regions, chain A"/>
    <property type="match status" value="1"/>
</dbReference>
<evidence type="ECO:0000313" key="4">
    <source>
        <dbReference type="EMBL" id="CEK62032.1"/>
    </source>
</evidence>
<dbReference type="InterPro" id="IPR015819">
    <property type="entry name" value="Lipid_transp_b-sht_shell"/>
</dbReference>
<dbReference type="EMBL" id="HACG01015167">
    <property type="protein sequence ID" value="CEK62032.1"/>
    <property type="molecule type" value="Transcribed_RNA"/>
</dbReference>
<evidence type="ECO:0000256" key="1">
    <source>
        <dbReference type="ARBA" id="ARBA00022729"/>
    </source>
</evidence>
<feature type="non-terminal residue" evidence="4">
    <location>
        <position position="1"/>
    </location>
</feature>
<dbReference type="PANTHER" id="PTHR23345:SF15">
    <property type="entry name" value="VITELLOGENIN 1-RELATED"/>
    <property type="match status" value="1"/>
</dbReference>
<sequence>QNSMESMDKDHQVSEVDVSGECLADFVVTSTWGWKKDVMVTKTKNLLTCSKRDGIKSMFQAIPYSVSSDIHSMPVLKGTHKCDYIISSNKILQSVVCEENHLYVPFSNQENGGKTRVQQKLTLMSQKDGVDAVIGPVKERLTLLFQHEDVQQQVQNGPESLEQKLKEICDQTHDDIRPQTPRLY</sequence>
<keyword evidence="1" id="KW-0732">Signal</keyword>
<name>A0A0B6Z0X0_9EUPU</name>
<dbReference type="InterPro" id="IPR001747">
    <property type="entry name" value="Vitellogenin_N"/>
</dbReference>
<dbReference type="PANTHER" id="PTHR23345">
    <property type="entry name" value="VITELLOGENIN-RELATED"/>
    <property type="match status" value="1"/>
</dbReference>
<evidence type="ECO:0000259" key="3">
    <source>
        <dbReference type="Pfam" id="PF01347"/>
    </source>
</evidence>
<dbReference type="GO" id="GO:0005319">
    <property type="term" value="F:lipid transporter activity"/>
    <property type="evidence" value="ECO:0007669"/>
    <property type="project" value="InterPro"/>
</dbReference>
<proteinExistence type="predicted"/>
<accession>A0A0B6Z0X0</accession>
<gene>
    <name evidence="4" type="primary">ORF43992</name>
</gene>
<dbReference type="SUPFAM" id="SSF56968">
    <property type="entry name" value="Lipovitellin-phosvitin complex, beta-sheet shell regions"/>
    <property type="match status" value="1"/>
</dbReference>
<evidence type="ECO:0000256" key="2">
    <source>
        <dbReference type="ARBA" id="ARBA00022761"/>
    </source>
</evidence>
<protein>
    <recommendedName>
        <fullName evidence="3">Vitellogenin domain-containing protein</fullName>
    </recommendedName>
</protein>
<keyword evidence="2" id="KW-0758">Storage protein</keyword>